<protein>
    <recommendedName>
        <fullName evidence="3">SRR1-like domain-containing protein</fullName>
    </recommendedName>
</protein>
<dbReference type="EMBL" id="FNXT01000410">
    <property type="protein sequence ID" value="SZX64435.1"/>
    <property type="molecule type" value="Genomic_DNA"/>
</dbReference>
<gene>
    <name evidence="4" type="ORF">BQ4739_LOCUS4945</name>
</gene>
<evidence type="ECO:0000256" key="1">
    <source>
        <dbReference type="ARBA" id="ARBA00009856"/>
    </source>
</evidence>
<evidence type="ECO:0000313" key="5">
    <source>
        <dbReference type="Proteomes" id="UP000256970"/>
    </source>
</evidence>
<dbReference type="PANTHER" id="PTHR28626:SF3">
    <property type="entry name" value="SRR1-LIKE PROTEIN"/>
    <property type="match status" value="1"/>
</dbReference>
<feature type="compositionally biased region" description="Low complexity" evidence="2">
    <location>
        <begin position="118"/>
        <end position="184"/>
    </location>
</feature>
<dbReference type="Proteomes" id="UP000256970">
    <property type="component" value="Unassembled WGS sequence"/>
</dbReference>
<feature type="region of interest" description="Disordered" evidence="2">
    <location>
        <begin position="112"/>
        <end position="184"/>
    </location>
</feature>
<feature type="region of interest" description="Disordered" evidence="2">
    <location>
        <begin position="19"/>
        <end position="48"/>
    </location>
</feature>
<dbReference type="STRING" id="3088.A0A383VFT9"/>
<dbReference type="GO" id="GO:0005634">
    <property type="term" value="C:nucleus"/>
    <property type="evidence" value="ECO:0007669"/>
    <property type="project" value="TreeGrafter"/>
</dbReference>
<evidence type="ECO:0000259" key="3">
    <source>
        <dbReference type="Pfam" id="PF07985"/>
    </source>
</evidence>
<proteinExistence type="inferred from homology"/>
<organism evidence="4 5">
    <name type="scientific">Tetradesmus obliquus</name>
    <name type="common">Green alga</name>
    <name type="synonym">Acutodesmus obliquus</name>
    <dbReference type="NCBI Taxonomy" id="3088"/>
    <lineage>
        <taxon>Eukaryota</taxon>
        <taxon>Viridiplantae</taxon>
        <taxon>Chlorophyta</taxon>
        <taxon>core chlorophytes</taxon>
        <taxon>Chlorophyceae</taxon>
        <taxon>CS clade</taxon>
        <taxon>Sphaeropleales</taxon>
        <taxon>Scenedesmaceae</taxon>
        <taxon>Tetradesmus</taxon>
    </lineage>
</organism>
<feature type="compositionally biased region" description="Basic and acidic residues" evidence="2">
    <location>
        <begin position="23"/>
        <end position="35"/>
    </location>
</feature>
<accession>A0A383VFT9</accession>
<dbReference type="Pfam" id="PF07985">
    <property type="entry name" value="SRR1"/>
    <property type="match status" value="1"/>
</dbReference>
<sequence>MHMEAREFGAFRTAGVAAIEARQSPRDSSRMDRRGRGSTAAAAASSLRQQQQQQLTLQLADVLQQPHTQQADKVASAAQLVNQAVAALLASPDWLQLQQTFQLAARQHNTAAQQAFQPANARSSSSNTSRPSGSSPWGFALRQPKQQAAQQPEQQNSSSSSWPTPAQAPRQQQQQQQQQQRQQQQWDWAGVQQFMVLGQGSLGNLYADSSRGSPSALPPARLGFRLFQLALAVALHQALLPGLASAPAAYDPDYDSFDRALLRELGFEVLADEPSYGVAGSGPALLYMPCCPRELYAAVLAANNGHLQQLAVFGTSMRSLADTQALVAALTAEPAASAAAPAGASNIINRMLDVSSTEQSSSAVAQQGDVLQLAYQRGCVLEMPCPDCAAHGVGVAVHLFRTAQL</sequence>
<keyword evidence="5" id="KW-1185">Reference proteome</keyword>
<evidence type="ECO:0000256" key="2">
    <source>
        <dbReference type="SAM" id="MobiDB-lite"/>
    </source>
</evidence>
<feature type="domain" description="SRR1-like" evidence="3">
    <location>
        <begin position="186"/>
        <end position="323"/>
    </location>
</feature>
<comment type="similarity">
    <text evidence="1">Belongs to the SRR1 family.</text>
</comment>
<dbReference type="PANTHER" id="PTHR28626">
    <property type="entry name" value="SRR1-LIKE PROTEIN"/>
    <property type="match status" value="1"/>
</dbReference>
<dbReference type="GO" id="GO:0005737">
    <property type="term" value="C:cytoplasm"/>
    <property type="evidence" value="ECO:0007669"/>
    <property type="project" value="TreeGrafter"/>
</dbReference>
<reference evidence="4 5" key="1">
    <citation type="submission" date="2016-10" db="EMBL/GenBank/DDBJ databases">
        <authorList>
            <person name="Cai Z."/>
        </authorList>
    </citation>
    <scope>NUCLEOTIDE SEQUENCE [LARGE SCALE GENOMIC DNA]</scope>
</reference>
<dbReference type="AlphaFoldDB" id="A0A383VFT9"/>
<name>A0A383VFT9_TETOB</name>
<feature type="compositionally biased region" description="Low complexity" evidence="2">
    <location>
        <begin position="37"/>
        <end position="48"/>
    </location>
</feature>
<dbReference type="InterPro" id="IPR040044">
    <property type="entry name" value="SRR1L"/>
</dbReference>
<dbReference type="InterPro" id="IPR012942">
    <property type="entry name" value="SRR1-like"/>
</dbReference>
<evidence type="ECO:0000313" key="4">
    <source>
        <dbReference type="EMBL" id="SZX64435.1"/>
    </source>
</evidence>